<protein>
    <submittedName>
        <fullName evidence="2">Uncharacterized protein</fullName>
    </submittedName>
</protein>
<dbReference type="EMBL" id="JASCZI010181616">
    <property type="protein sequence ID" value="MED6184914.1"/>
    <property type="molecule type" value="Genomic_DNA"/>
</dbReference>
<sequence length="146" mass="16171">MQAHGLCGGESRNPLNRHLPQPVPPGQHEAPHSHQCRAPSLRDSFVQPVPHHVPTSFFIRPMSPPNPVVLAPHLPRQCRLCPTRHSLKEGENNAYIGDISLEPRVEEWMPKGDITEQEQLGGGAKRSFSETVKGGRKPVHNEEGVL</sequence>
<gene>
    <name evidence="2" type="ORF">PIB30_052009</name>
</gene>
<evidence type="ECO:0000313" key="2">
    <source>
        <dbReference type="EMBL" id="MED6184914.1"/>
    </source>
</evidence>
<dbReference type="Proteomes" id="UP001341840">
    <property type="component" value="Unassembled WGS sequence"/>
</dbReference>
<reference evidence="2 3" key="1">
    <citation type="journal article" date="2023" name="Plants (Basel)">
        <title>Bridging the Gap: Combining Genomics and Transcriptomics Approaches to Understand Stylosanthes scabra, an Orphan Legume from the Brazilian Caatinga.</title>
        <authorList>
            <person name="Ferreira-Neto J.R.C."/>
            <person name="da Silva M.D."/>
            <person name="Binneck E."/>
            <person name="de Melo N.F."/>
            <person name="da Silva R.H."/>
            <person name="de Melo A.L.T.M."/>
            <person name="Pandolfi V."/>
            <person name="Bustamante F.O."/>
            <person name="Brasileiro-Vidal A.C."/>
            <person name="Benko-Iseppon A.M."/>
        </authorList>
    </citation>
    <scope>NUCLEOTIDE SEQUENCE [LARGE SCALE GENOMIC DNA]</scope>
    <source>
        <tissue evidence="2">Leaves</tissue>
    </source>
</reference>
<proteinExistence type="predicted"/>
<comment type="caution">
    <text evidence="2">The sequence shown here is derived from an EMBL/GenBank/DDBJ whole genome shotgun (WGS) entry which is preliminary data.</text>
</comment>
<accession>A0ABU6WI20</accession>
<name>A0ABU6WI20_9FABA</name>
<evidence type="ECO:0000256" key="1">
    <source>
        <dbReference type="SAM" id="MobiDB-lite"/>
    </source>
</evidence>
<keyword evidence="3" id="KW-1185">Reference proteome</keyword>
<evidence type="ECO:0000313" key="3">
    <source>
        <dbReference type="Proteomes" id="UP001341840"/>
    </source>
</evidence>
<feature type="region of interest" description="Disordered" evidence="1">
    <location>
        <begin position="115"/>
        <end position="146"/>
    </location>
</feature>
<organism evidence="2 3">
    <name type="scientific">Stylosanthes scabra</name>
    <dbReference type="NCBI Taxonomy" id="79078"/>
    <lineage>
        <taxon>Eukaryota</taxon>
        <taxon>Viridiplantae</taxon>
        <taxon>Streptophyta</taxon>
        <taxon>Embryophyta</taxon>
        <taxon>Tracheophyta</taxon>
        <taxon>Spermatophyta</taxon>
        <taxon>Magnoliopsida</taxon>
        <taxon>eudicotyledons</taxon>
        <taxon>Gunneridae</taxon>
        <taxon>Pentapetalae</taxon>
        <taxon>rosids</taxon>
        <taxon>fabids</taxon>
        <taxon>Fabales</taxon>
        <taxon>Fabaceae</taxon>
        <taxon>Papilionoideae</taxon>
        <taxon>50 kb inversion clade</taxon>
        <taxon>dalbergioids sensu lato</taxon>
        <taxon>Dalbergieae</taxon>
        <taxon>Pterocarpus clade</taxon>
        <taxon>Stylosanthes</taxon>
    </lineage>
</organism>
<feature type="region of interest" description="Disordered" evidence="1">
    <location>
        <begin position="1"/>
        <end position="47"/>
    </location>
</feature>